<organism evidence="3 5">
    <name type="scientific">Gibberella zeae</name>
    <name type="common">Wheat head blight fungus</name>
    <name type="synonym">Fusarium graminearum</name>
    <dbReference type="NCBI Taxonomy" id="5518"/>
    <lineage>
        <taxon>Eukaryota</taxon>
        <taxon>Fungi</taxon>
        <taxon>Dikarya</taxon>
        <taxon>Ascomycota</taxon>
        <taxon>Pezizomycotina</taxon>
        <taxon>Sordariomycetes</taxon>
        <taxon>Hypocreomycetidae</taxon>
        <taxon>Hypocreales</taxon>
        <taxon>Nectriaceae</taxon>
        <taxon>Fusarium</taxon>
    </lineage>
</organism>
<protein>
    <recommendedName>
        <fullName evidence="2">VWFA domain-containing protein</fullName>
    </recommendedName>
</protein>
<feature type="compositionally biased region" description="Basic and acidic residues" evidence="1">
    <location>
        <begin position="16"/>
        <end position="29"/>
    </location>
</feature>
<reference evidence="4" key="1">
    <citation type="submission" date="2019-04" db="EMBL/GenBank/DDBJ databases">
        <authorList>
            <person name="Melise S."/>
            <person name="Noan J."/>
            <person name="Okalmin O."/>
        </authorList>
    </citation>
    <scope>NUCLEOTIDE SEQUENCE</scope>
    <source>
        <strain evidence="4">FN9</strain>
    </source>
</reference>
<feature type="domain" description="VWFA" evidence="2">
    <location>
        <begin position="106"/>
        <end position="307"/>
    </location>
</feature>
<accession>A0A2H3HL64</accession>
<dbReference type="PANTHER" id="PTHR34706:SF1">
    <property type="entry name" value="VWFA DOMAIN-CONTAINING PROTEIN"/>
    <property type="match status" value="1"/>
</dbReference>
<sequence length="333" mass="36437">MPHATSNPSSPRMFSRIKDKFSTKKSTRDLKTHYNEINMGNSNTTPGGYPSNNNPFLDLPNEAPPAYEPFTKSSNLDMPRRAASPAPSISSVTSAEDKYAFLSTFDTVFIIDDSGSMAGRSWREVREALSAIAPICTSHDPDGIDVYFLNHRSNAVGSGTQAPGGYYNIRDARQVEHLFKSVRPCGSTPTGARLHSILKPYVSHIARRAENIDSTKPVNIIMITDGCPTDDPESIIVHHARKLDQIEAPPHQVGIQFFQVGNELGATKALRELDDDLSGQGIRDMVDTATWNSTTVINSQTLTAEGILKVVLGAVVRRLDRRSTHGTPQGRAH</sequence>
<evidence type="ECO:0000313" key="3">
    <source>
        <dbReference type="EMBL" id="CAG1966324.1"/>
    </source>
</evidence>
<dbReference type="PROSITE" id="PS50234">
    <property type="entry name" value="VWFA"/>
    <property type="match status" value="1"/>
</dbReference>
<dbReference type="SUPFAM" id="SSF53300">
    <property type="entry name" value="vWA-like"/>
    <property type="match status" value="1"/>
</dbReference>
<dbReference type="EMBL" id="CAAKMV010000066">
    <property type="protein sequence ID" value="VIO53647.1"/>
    <property type="molecule type" value="Genomic_DNA"/>
</dbReference>
<dbReference type="OrthoDB" id="2142040at2759"/>
<evidence type="ECO:0000313" key="5">
    <source>
        <dbReference type="Proteomes" id="UP000746612"/>
    </source>
</evidence>
<dbReference type="Proteomes" id="UP000746612">
    <property type="component" value="Unassembled WGS sequence"/>
</dbReference>
<dbReference type="InterPro" id="IPR036465">
    <property type="entry name" value="vWFA_dom_sf"/>
</dbReference>
<dbReference type="Gene3D" id="3.40.50.410">
    <property type="entry name" value="von Willebrand factor, type A domain"/>
    <property type="match status" value="1"/>
</dbReference>
<name>A0A2H3HL64_GIBZA</name>
<dbReference type="InterPro" id="IPR002035">
    <property type="entry name" value="VWF_A"/>
</dbReference>
<dbReference type="Pfam" id="PF00092">
    <property type="entry name" value="VWA"/>
    <property type="match status" value="1"/>
</dbReference>
<feature type="region of interest" description="Disordered" evidence="1">
    <location>
        <begin position="1"/>
        <end position="29"/>
    </location>
</feature>
<evidence type="ECO:0000313" key="4">
    <source>
        <dbReference type="EMBL" id="VIO53647.1"/>
    </source>
</evidence>
<evidence type="ECO:0000256" key="1">
    <source>
        <dbReference type="SAM" id="MobiDB-lite"/>
    </source>
</evidence>
<proteinExistence type="predicted"/>
<evidence type="ECO:0000259" key="2">
    <source>
        <dbReference type="PROSITE" id="PS50234"/>
    </source>
</evidence>
<gene>
    <name evidence="4" type="ORF">FUG_LOCUS89432</name>
    <name evidence="3" type="ORF">MDCFG202_LOCUS33986</name>
</gene>
<reference evidence="3" key="2">
    <citation type="submission" date="2021-03" db="EMBL/GenBank/DDBJ databases">
        <authorList>
            <person name="Alouane T."/>
            <person name="Langin T."/>
            <person name="Bonhomme L."/>
        </authorList>
    </citation>
    <scope>NUCLEOTIDE SEQUENCE</scope>
    <source>
        <strain evidence="3">MDC_Fg202</strain>
    </source>
</reference>
<dbReference type="EMBL" id="CAJPIJ010000071">
    <property type="protein sequence ID" value="CAG1966324.1"/>
    <property type="molecule type" value="Genomic_DNA"/>
</dbReference>
<dbReference type="AlphaFoldDB" id="A0A2H3HL64"/>
<dbReference type="PANTHER" id="PTHR34706">
    <property type="entry name" value="SLR1338 PROTEIN"/>
    <property type="match status" value="1"/>
</dbReference>
<feature type="compositionally biased region" description="Polar residues" evidence="1">
    <location>
        <begin position="1"/>
        <end position="12"/>
    </location>
</feature>
<dbReference type="SMART" id="SM00327">
    <property type="entry name" value="VWA"/>
    <property type="match status" value="1"/>
</dbReference>